<evidence type="ECO:0000256" key="2">
    <source>
        <dbReference type="SAM" id="SignalP"/>
    </source>
</evidence>
<feature type="compositionally biased region" description="Polar residues" evidence="1">
    <location>
        <begin position="31"/>
        <end position="44"/>
    </location>
</feature>
<protein>
    <recommendedName>
        <fullName evidence="5">PepSY domain-containing protein</fullName>
    </recommendedName>
</protein>
<sequence length="245" mass="27932">MRRNIFKFSLCFMLLMFALVHSGCCNNLKPSSTSQPTGQLTPESATPEPMVKEHETPENPEEILEVKETILSAEEAEVILNKKFEEDYKISYLPDINKYEEGILHYGFLLDYSDWESNVENAFVYVWINSATGEISSIKEKELYANIPDPMFPVPMLNGTVIPYDYFSPPGYAWRGGYVFSDKSVMEAYQAQLREAGFVDQGEVMSVDSLWLYERDTDGATLMVEFRCGEEGSLSICMSVSYKDR</sequence>
<evidence type="ECO:0000256" key="1">
    <source>
        <dbReference type="SAM" id="MobiDB-lite"/>
    </source>
</evidence>
<organism evidence="3 4">
    <name type="scientific">Acetivibrio saccincola</name>
    <dbReference type="NCBI Taxonomy" id="1677857"/>
    <lineage>
        <taxon>Bacteria</taxon>
        <taxon>Bacillati</taxon>
        <taxon>Bacillota</taxon>
        <taxon>Clostridia</taxon>
        <taxon>Eubacteriales</taxon>
        <taxon>Oscillospiraceae</taxon>
        <taxon>Acetivibrio</taxon>
    </lineage>
</organism>
<name>A0A2K9EFJ5_9FIRM</name>
<dbReference type="Proteomes" id="UP000233534">
    <property type="component" value="Chromosome"/>
</dbReference>
<evidence type="ECO:0000313" key="4">
    <source>
        <dbReference type="Proteomes" id="UP000233534"/>
    </source>
</evidence>
<feature type="region of interest" description="Disordered" evidence="1">
    <location>
        <begin position="31"/>
        <end position="59"/>
    </location>
</feature>
<evidence type="ECO:0000313" key="3">
    <source>
        <dbReference type="EMBL" id="AUG56663.1"/>
    </source>
</evidence>
<accession>A0A2K9EFJ5</accession>
<keyword evidence="2" id="KW-0732">Signal</keyword>
<reference evidence="3 4" key="1">
    <citation type="submission" date="2017-12" db="EMBL/GenBank/DDBJ databases">
        <title>Complete genome sequence of Herbivorax saccincola GGR1, a novel Cellulosome-producing hydrolytic bacterium in a thermophilic biogas plant, established by Illumina and Nanopore MinION sequencing.</title>
        <authorList>
            <person name="Pechtl A."/>
            <person name="Ruckert C."/>
            <person name="Koeck D.E."/>
            <person name="Maus I."/>
            <person name="Winkler A."/>
            <person name="Kalinowski J."/>
            <person name="Puhler A."/>
            <person name="Schwarz W.W."/>
            <person name="Zverlov V.V."/>
            <person name="Schluter A."/>
            <person name="Liebl W."/>
        </authorList>
    </citation>
    <scope>NUCLEOTIDE SEQUENCE [LARGE SCALE GENOMIC DNA]</scope>
    <source>
        <strain evidence="4">SR1</strain>
    </source>
</reference>
<feature type="signal peptide" evidence="2">
    <location>
        <begin position="1"/>
        <end position="22"/>
    </location>
</feature>
<evidence type="ECO:0008006" key="5">
    <source>
        <dbReference type="Google" id="ProtNLM"/>
    </source>
</evidence>
<proteinExistence type="predicted"/>
<dbReference type="EMBL" id="CP025197">
    <property type="protein sequence ID" value="AUG56663.1"/>
    <property type="molecule type" value="Genomic_DNA"/>
</dbReference>
<dbReference type="AlphaFoldDB" id="A0A2K9EFJ5"/>
<keyword evidence="4" id="KW-1185">Reference proteome</keyword>
<feature type="chain" id="PRO_5038420752" description="PepSY domain-containing protein" evidence="2">
    <location>
        <begin position="23"/>
        <end position="245"/>
    </location>
</feature>
<dbReference type="KEGG" id="hsc:HVS_03575"/>
<gene>
    <name evidence="3" type="ORF">HVS_03575</name>
</gene>
<dbReference type="RefSeq" id="WP_101299306.1">
    <property type="nucleotide sequence ID" value="NZ_CP025197.1"/>
</dbReference>